<accession>A0ABV6KT74</accession>
<dbReference type="Pfam" id="PF00456">
    <property type="entry name" value="Transketolase_N"/>
    <property type="match status" value="1"/>
</dbReference>
<dbReference type="EMBL" id="JBHLUU010000106">
    <property type="protein sequence ID" value="MFC0476535.1"/>
    <property type="molecule type" value="Genomic_DNA"/>
</dbReference>
<keyword evidence="6" id="KW-1185">Reference proteome</keyword>
<protein>
    <submittedName>
        <fullName evidence="5">Transketolase</fullName>
    </submittedName>
</protein>
<dbReference type="PANTHER" id="PTHR47514">
    <property type="entry name" value="TRANSKETOLASE N-TERMINAL SECTION-RELATED"/>
    <property type="match status" value="1"/>
</dbReference>
<evidence type="ECO:0000313" key="6">
    <source>
        <dbReference type="Proteomes" id="UP001589738"/>
    </source>
</evidence>
<evidence type="ECO:0000256" key="3">
    <source>
        <dbReference type="ARBA" id="ARBA00023052"/>
    </source>
</evidence>
<sequence length="284" mass="31682">MNSSLSKEKIMLLKEKASEARKLIIETVHHAGAGHIGGPMSATDILTNLYFHEMNIDPDDPKSEERDRFVLSKGHSAIGLYAVLALRGYLPVEELQTFDSLNSRLQAHPDMNTLPGLDMSTGSLGQGISAAVGIALGAKLQGKRYRTFCMIGDGESQEGQVWEAADIASKYELDNLVGILDYNKLQQFGWCGEEKSRKSPIHDPKERWESFGWHVIEIDGHNQEEIEKAFNEAREVKTKPVMIIANTVKGKGVSFMENQYLWHSRIPTDAELKQAKKELEMGAL</sequence>
<organism evidence="5 6">
    <name type="scientific">Robertmurraya beringensis</name>
    <dbReference type="NCBI Taxonomy" id="641660"/>
    <lineage>
        <taxon>Bacteria</taxon>
        <taxon>Bacillati</taxon>
        <taxon>Bacillota</taxon>
        <taxon>Bacilli</taxon>
        <taxon>Bacillales</taxon>
        <taxon>Bacillaceae</taxon>
        <taxon>Robertmurraya</taxon>
    </lineage>
</organism>
<evidence type="ECO:0000259" key="4">
    <source>
        <dbReference type="Pfam" id="PF00456"/>
    </source>
</evidence>
<dbReference type="PANTHER" id="PTHR47514:SF1">
    <property type="entry name" value="TRANSKETOLASE N-TERMINAL SECTION-RELATED"/>
    <property type="match status" value="1"/>
</dbReference>
<dbReference type="CDD" id="cd02012">
    <property type="entry name" value="TPP_TK"/>
    <property type="match status" value="1"/>
</dbReference>
<reference evidence="5 6" key="1">
    <citation type="submission" date="2024-09" db="EMBL/GenBank/DDBJ databases">
        <authorList>
            <person name="Sun Q."/>
            <person name="Mori K."/>
        </authorList>
    </citation>
    <scope>NUCLEOTIDE SEQUENCE [LARGE SCALE GENOMIC DNA]</scope>
    <source>
        <strain evidence="5 6">CGMCC 1.9126</strain>
    </source>
</reference>
<comment type="cofactor">
    <cofactor evidence="1">
        <name>thiamine diphosphate</name>
        <dbReference type="ChEBI" id="CHEBI:58937"/>
    </cofactor>
</comment>
<dbReference type="InterPro" id="IPR005474">
    <property type="entry name" value="Transketolase_N"/>
</dbReference>
<dbReference type="Gene3D" id="3.40.50.970">
    <property type="match status" value="1"/>
</dbReference>
<gene>
    <name evidence="5" type="ORF">ACFFHF_15095</name>
</gene>
<comment type="caution">
    <text evidence="5">The sequence shown here is derived from an EMBL/GenBank/DDBJ whole genome shotgun (WGS) entry which is preliminary data.</text>
</comment>
<dbReference type="InterPro" id="IPR029061">
    <property type="entry name" value="THDP-binding"/>
</dbReference>
<dbReference type="RefSeq" id="WP_160547919.1">
    <property type="nucleotide sequence ID" value="NZ_JBHLUU010000106.1"/>
</dbReference>
<dbReference type="SUPFAM" id="SSF52518">
    <property type="entry name" value="Thiamin diphosphate-binding fold (THDP-binding)"/>
    <property type="match status" value="1"/>
</dbReference>
<name>A0ABV6KT74_9BACI</name>
<keyword evidence="3" id="KW-0786">Thiamine pyrophosphate</keyword>
<proteinExistence type="inferred from homology"/>
<feature type="domain" description="Transketolase N-terminal" evidence="4">
    <location>
        <begin position="16"/>
        <end position="280"/>
    </location>
</feature>
<evidence type="ECO:0000313" key="5">
    <source>
        <dbReference type="EMBL" id="MFC0476535.1"/>
    </source>
</evidence>
<evidence type="ECO:0000256" key="2">
    <source>
        <dbReference type="ARBA" id="ARBA00007131"/>
    </source>
</evidence>
<evidence type="ECO:0000256" key="1">
    <source>
        <dbReference type="ARBA" id="ARBA00001964"/>
    </source>
</evidence>
<dbReference type="Proteomes" id="UP001589738">
    <property type="component" value="Unassembled WGS sequence"/>
</dbReference>
<comment type="similarity">
    <text evidence="2">Belongs to the transketolase family.</text>
</comment>